<dbReference type="Proteomes" id="UP000192408">
    <property type="component" value="Unassembled WGS sequence"/>
</dbReference>
<keyword evidence="2" id="KW-1185">Reference proteome</keyword>
<organism evidence="1 2">
    <name type="scientific">Pasteurella testudinis DSM 23072</name>
    <dbReference type="NCBI Taxonomy" id="1122938"/>
    <lineage>
        <taxon>Bacteria</taxon>
        <taxon>Pseudomonadati</taxon>
        <taxon>Pseudomonadota</taxon>
        <taxon>Gammaproteobacteria</taxon>
        <taxon>Pasteurellales</taxon>
        <taxon>Pasteurellaceae</taxon>
        <taxon>Pasteurella</taxon>
    </lineage>
</organism>
<dbReference type="AlphaFoldDB" id="A0A1W1UK69"/>
<protein>
    <submittedName>
        <fullName evidence="1">Uncharacterized protein</fullName>
    </submittedName>
</protein>
<dbReference type="RefSeq" id="WP_084256168.1">
    <property type="nucleotide sequence ID" value="NZ_FWWV01000006.1"/>
</dbReference>
<dbReference type="STRING" id="1122938.SAMN05660772_01840"/>
<evidence type="ECO:0000313" key="2">
    <source>
        <dbReference type="Proteomes" id="UP000192408"/>
    </source>
</evidence>
<gene>
    <name evidence="1" type="ORF">SAMN05660772_01840</name>
</gene>
<evidence type="ECO:0000313" key="1">
    <source>
        <dbReference type="EMBL" id="SMB81413.1"/>
    </source>
</evidence>
<accession>A0A1W1UK69</accession>
<proteinExistence type="predicted"/>
<name>A0A1W1UK69_9PAST</name>
<dbReference type="EMBL" id="FWWV01000006">
    <property type="protein sequence ID" value="SMB81413.1"/>
    <property type="molecule type" value="Genomic_DNA"/>
</dbReference>
<reference evidence="2" key="1">
    <citation type="submission" date="2017-04" db="EMBL/GenBank/DDBJ databases">
        <authorList>
            <person name="Varghese N."/>
            <person name="Submissions S."/>
        </authorList>
    </citation>
    <scope>NUCLEOTIDE SEQUENCE [LARGE SCALE GENOMIC DNA]</scope>
    <source>
        <strain evidence="2">DSM 23072</strain>
    </source>
</reference>
<sequence>MIITTITDGKLKINGEDVSRSVAELLYKTLGEYLHPNAVTTAEITAIASQSLTTSHLSGGVRPYATHPLNHKSFGSTGIGPYDRGR</sequence>